<proteinExistence type="predicted"/>
<reference evidence="2 3" key="1">
    <citation type="submission" date="2024-07" db="EMBL/GenBank/DDBJ databases">
        <title>Section-level genome sequencing and comparative genomics of Aspergillus sections Usti and Cavernicolus.</title>
        <authorList>
            <consortium name="Lawrence Berkeley National Laboratory"/>
            <person name="Nybo J.L."/>
            <person name="Vesth T.C."/>
            <person name="Theobald S."/>
            <person name="Frisvad J.C."/>
            <person name="Larsen T.O."/>
            <person name="Kjaerboelling I."/>
            <person name="Rothschild-Mancinelli K."/>
            <person name="Lyhne E.K."/>
            <person name="Kogle M.E."/>
            <person name="Barry K."/>
            <person name="Clum A."/>
            <person name="Na H."/>
            <person name="Ledsgaard L."/>
            <person name="Lin J."/>
            <person name="Lipzen A."/>
            <person name="Kuo A."/>
            <person name="Riley R."/>
            <person name="Mondo S."/>
            <person name="Labutti K."/>
            <person name="Haridas S."/>
            <person name="Pangalinan J."/>
            <person name="Salamov A.A."/>
            <person name="Simmons B.A."/>
            <person name="Magnuson J.K."/>
            <person name="Chen J."/>
            <person name="Drula E."/>
            <person name="Henrissat B."/>
            <person name="Wiebenga A."/>
            <person name="Lubbers R.J."/>
            <person name="Gomes A.C."/>
            <person name="Makela M.R."/>
            <person name="Stajich J."/>
            <person name="Grigoriev I.V."/>
            <person name="Mortensen U.H."/>
            <person name="De Vries R.P."/>
            <person name="Baker S.E."/>
            <person name="Andersen M.R."/>
        </authorList>
    </citation>
    <scope>NUCLEOTIDE SEQUENCE [LARGE SCALE GENOMIC DNA]</scope>
    <source>
        <strain evidence="2 3">CBS 588.65</strain>
    </source>
</reference>
<keyword evidence="1" id="KW-0732">Signal</keyword>
<protein>
    <submittedName>
        <fullName evidence="2">Uncharacterized protein</fullName>
    </submittedName>
</protein>
<dbReference type="Proteomes" id="UP001610334">
    <property type="component" value="Unassembled WGS sequence"/>
</dbReference>
<feature type="chain" id="PRO_5045241813" evidence="1">
    <location>
        <begin position="20"/>
        <end position="101"/>
    </location>
</feature>
<accession>A0ABR4H5S2</accession>
<comment type="caution">
    <text evidence="2">The sequence shown here is derived from an EMBL/GenBank/DDBJ whole genome shotgun (WGS) entry which is preliminary data.</text>
</comment>
<sequence length="101" mass="11258">MKISLLLSTIIFLVNQATAWHGSMAASGYFDSGDGHGIRQIIYLTDYTTGSTWQTTFYGGFNGCNPNEVDKCAVLSACYALWFRGNQSRRLRLRGLLMAHE</sequence>
<name>A0ABR4H5S2_9EURO</name>
<dbReference type="EMBL" id="JBFXLT010000067">
    <property type="protein sequence ID" value="KAL2810761.1"/>
    <property type="molecule type" value="Genomic_DNA"/>
</dbReference>
<gene>
    <name evidence="2" type="ORF">BJX63DRAFT_434000</name>
</gene>
<evidence type="ECO:0000256" key="1">
    <source>
        <dbReference type="SAM" id="SignalP"/>
    </source>
</evidence>
<feature type="signal peptide" evidence="1">
    <location>
        <begin position="1"/>
        <end position="19"/>
    </location>
</feature>
<keyword evidence="3" id="KW-1185">Reference proteome</keyword>
<evidence type="ECO:0000313" key="2">
    <source>
        <dbReference type="EMBL" id="KAL2810761.1"/>
    </source>
</evidence>
<evidence type="ECO:0000313" key="3">
    <source>
        <dbReference type="Proteomes" id="UP001610334"/>
    </source>
</evidence>
<organism evidence="2 3">
    <name type="scientific">Aspergillus granulosus</name>
    <dbReference type="NCBI Taxonomy" id="176169"/>
    <lineage>
        <taxon>Eukaryota</taxon>
        <taxon>Fungi</taxon>
        <taxon>Dikarya</taxon>
        <taxon>Ascomycota</taxon>
        <taxon>Pezizomycotina</taxon>
        <taxon>Eurotiomycetes</taxon>
        <taxon>Eurotiomycetidae</taxon>
        <taxon>Eurotiales</taxon>
        <taxon>Aspergillaceae</taxon>
        <taxon>Aspergillus</taxon>
        <taxon>Aspergillus subgen. Nidulantes</taxon>
    </lineage>
</organism>